<evidence type="ECO:0000259" key="16">
    <source>
        <dbReference type="Pfam" id="PF00593"/>
    </source>
</evidence>
<proteinExistence type="inferred from homology"/>
<organism evidence="18 19">
    <name type="scientific">Rhodoferax sediminis</name>
    <dbReference type="NCBI Taxonomy" id="2509614"/>
    <lineage>
        <taxon>Bacteria</taxon>
        <taxon>Pseudomonadati</taxon>
        <taxon>Pseudomonadota</taxon>
        <taxon>Betaproteobacteria</taxon>
        <taxon>Burkholderiales</taxon>
        <taxon>Comamonadaceae</taxon>
        <taxon>Rhodoferax</taxon>
    </lineage>
</organism>
<dbReference type="Gene3D" id="2.170.130.10">
    <property type="entry name" value="TonB-dependent receptor, plug domain"/>
    <property type="match status" value="1"/>
</dbReference>
<evidence type="ECO:0000256" key="13">
    <source>
        <dbReference type="RuleBase" id="RU003357"/>
    </source>
</evidence>
<keyword evidence="6 15" id="KW-0732">Signal</keyword>
<keyword evidence="9 12" id="KW-0472">Membrane</keyword>
<evidence type="ECO:0000259" key="17">
    <source>
        <dbReference type="Pfam" id="PF07715"/>
    </source>
</evidence>
<evidence type="ECO:0000256" key="15">
    <source>
        <dbReference type="SAM" id="SignalP"/>
    </source>
</evidence>
<evidence type="ECO:0000256" key="7">
    <source>
        <dbReference type="ARBA" id="ARBA00023065"/>
    </source>
</evidence>
<dbReference type="GO" id="GO:0015889">
    <property type="term" value="P:cobalamin transport"/>
    <property type="evidence" value="ECO:0007669"/>
    <property type="project" value="TreeGrafter"/>
</dbReference>
<dbReference type="PANTHER" id="PTHR30069:SF53">
    <property type="entry name" value="COLICIN I RECEPTOR-RELATED"/>
    <property type="match status" value="1"/>
</dbReference>
<evidence type="ECO:0000256" key="12">
    <source>
        <dbReference type="PROSITE-ProRule" id="PRU01360"/>
    </source>
</evidence>
<keyword evidence="3 12" id="KW-0813">Transport</keyword>
<dbReference type="GO" id="GO:0009279">
    <property type="term" value="C:cell outer membrane"/>
    <property type="evidence" value="ECO:0007669"/>
    <property type="project" value="UniProtKB-SubCell"/>
</dbReference>
<dbReference type="PANTHER" id="PTHR30069">
    <property type="entry name" value="TONB-DEPENDENT OUTER MEMBRANE RECEPTOR"/>
    <property type="match status" value="1"/>
</dbReference>
<keyword evidence="5 12" id="KW-0812">Transmembrane</keyword>
<dbReference type="Proteomes" id="UP000316798">
    <property type="component" value="Chromosome"/>
</dbReference>
<dbReference type="InterPro" id="IPR012910">
    <property type="entry name" value="Plug_dom"/>
</dbReference>
<feature type="signal peptide" evidence="15">
    <location>
        <begin position="1"/>
        <end position="25"/>
    </location>
</feature>
<evidence type="ECO:0000256" key="11">
    <source>
        <dbReference type="ARBA" id="ARBA00023237"/>
    </source>
</evidence>
<dbReference type="AlphaFoldDB" id="A0A515DAA4"/>
<evidence type="ECO:0000256" key="14">
    <source>
        <dbReference type="SAM" id="MobiDB-lite"/>
    </source>
</evidence>
<name>A0A515DAA4_9BURK</name>
<feature type="region of interest" description="Disordered" evidence="14">
    <location>
        <begin position="203"/>
        <end position="226"/>
    </location>
</feature>
<dbReference type="InterPro" id="IPR037066">
    <property type="entry name" value="Plug_dom_sf"/>
</dbReference>
<reference evidence="18 19" key="1">
    <citation type="submission" date="2019-01" db="EMBL/GenBank/DDBJ databases">
        <title>Genomic insights into a novel species Rhodoferax sp.</title>
        <authorList>
            <person name="Jin L."/>
        </authorList>
    </citation>
    <scope>NUCLEOTIDE SEQUENCE [LARGE SCALE GENOMIC DNA]</scope>
    <source>
        <strain evidence="18 19">CHu59-6-5</strain>
    </source>
</reference>
<evidence type="ECO:0000256" key="10">
    <source>
        <dbReference type="ARBA" id="ARBA00023170"/>
    </source>
</evidence>
<dbReference type="OrthoDB" id="183532at2"/>
<evidence type="ECO:0000256" key="9">
    <source>
        <dbReference type="ARBA" id="ARBA00023136"/>
    </source>
</evidence>
<keyword evidence="4 12" id="KW-1134">Transmembrane beta strand</keyword>
<dbReference type="EMBL" id="CP035503">
    <property type="protein sequence ID" value="QDL37343.1"/>
    <property type="molecule type" value="Genomic_DNA"/>
</dbReference>
<feature type="compositionally biased region" description="Polar residues" evidence="14">
    <location>
        <begin position="203"/>
        <end position="215"/>
    </location>
</feature>
<evidence type="ECO:0000256" key="5">
    <source>
        <dbReference type="ARBA" id="ARBA00022692"/>
    </source>
</evidence>
<dbReference type="PROSITE" id="PS52016">
    <property type="entry name" value="TONB_DEPENDENT_REC_3"/>
    <property type="match status" value="1"/>
</dbReference>
<dbReference type="InterPro" id="IPR039426">
    <property type="entry name" value="TonB-dep_rcpt-like"/>
</dbReference>
<gene>
    <name evidence="18" type="ORF">EUB48_08695</name>
</gene>
<keyword evidence="10 18" id="KW-0675">Receptor</keyword>
<feature type="chain" id="PRO_5021871611" evidence="15">
    <location>
        <begin position="26"/>
        <end position="610"/>
    </location>
</feature>
<evidence type="ECO:0000256" key="8">
    <source>
        <dbReference type="ARBA" id="ARBA00023077"/>
    </source>
</evidence>
<dbReference type="SUPFAM" id="SSF56935">
    <property type="entry name" value="Porins"/>
    <property type="match status" value="1"/>
</dbReference>
<feature type="domain" description="TonB-dependent receptor-like beta-barrel" evidence="16">
    <location>
        <begin position="175"/>
        <end position="583"/>
    </location>
</feature>
<dbReference type="Pfam" id="PF07715">
    <property type="entry name" value="Plug"/>
    <property type="match status" value="1"/>
</dbReference>
<dbReference type="GO" id="GO:0006811">
    <property type="term" value="P:monoatomic ion transport"/>
    <property type="evidence" value="ECO:0007669"/>
    <property type="project" value="UniProtKB-KW"/>
</dbReference>
<protein>
    <submittedName>
        <fullName evidence="18">TonB-dependent receptor</fullName>
    </submittedName>
</protein>
<keyword evidence="11 12" id="KW-0998">Cell outer membrane</keyword>
<dbReference type="CDD" id="cd01347">
    <property type="entry name" value="ligand_gated_channel"/>
    <property type="match status" value="1"/>
</dbReference>
<evidence type="ECO:0000256" key="1">
    <source>
        <dbReference type="ARBA" id="ARBA00004571"/>
    </source>
</evidence>
<dbReference type="InterPro" id="IPR000531">
    <property type="entry name" value="Beta-barrel_TonB"/>
</dbReference>
<dbReference type="Pfam" id="PF00593">
    <property type="entry name" value="TonB_dep_Rec_b-barrel"/>
    <property type="match status" value="1"/>
</dbReference>
<evidence type="ECO:0000256" key="4">
    <source>
        <dbReference type="ARBA" id="ARBA00022452"/>
    </source>
</evidence>
<comment type="subcellular location">
    <subcellularLocation>
        <location evidence="1 12">Cell outer membrane</location>
        <topology evidence="1 12">Multi-pass membrane protein</topology>
    </subcellularLocation>
</comment>
<evidence type="ECO:0000256" key="3">
    <source>
        <dbReference type="ARBA" id="ARBA00022448"/>
    </source>
</evidence>
<accession>A0A515DAA4</accession>
<keyword evidence="7" id="KW-0406">Ion transport</keyword>
<keyword evidence="19" id="KW-1185">Reference proteome</keyword>
<keyword evidence="8 13" id="KW-0798">TonB box</keyword>
<sequence>MKTCLSRARLAVLPLALSAAIPVLAQNQSSSSLQETVVTATRVAQPLADLVADVTIIDHDIIERSGATGVADVLARVPGIEISRSGNVGSPTSVFLRGAESRFTAVFIDGVRVDSQSTGGAGWEAIPLAQIDRIEVLRGPAAAVYGSDAIGGVIQLFTRKGEGAFSPSIGIGFGTYNTRKVDASLSGASGAFDYSLGLARETSTGFDSQTGTPHNPDNDGYRSESGNARLGLQINKTQRVDVTALASDVNSQFDAFGFNPSSPVDDHSRHKLDAIGLNWLSQWSDVYSTKLSVTDSRDHYETTPSPYLAETHLRGYLFQNELRLGEHLLTAALERKEDHLDNAPIDADRSQNALALGYGWTHRRHTLQLNVRRDQDSAFGGRTTGSAAYGFALTPQWRATASAGTAFRAPTLYQLFSQYGVPTLQPETSRNMELGVRYAQGAASFSVVAYRNRVANLISFAAPGPCASPFGCYTNTAQAEYSGVTFSGGQQFGLVNVHASLDLQDPRDLSTGNLLARRARQHGTLGADTHFAAWTVGAEAQFSGRRYEDAANMQPLGGYALVGLYASTHLSKDWTLLARVDNLADKNYQLANTFTTAGRTFYASLRWAPQ</sequence>
<evidence type="ECO:0000256" key="2">
    <source>
        <dbReference type="ARBA" id="ARBA00009810"/>
    </source>
</evidence>
<feature type="domain" description="TonB-dependent receptor plug" evidence="17">
    <location>
        <begin position="48"/>
        <end position="153"/>
    </location>
</feature>
<dbReference type="RefSeq" id="WP_142818513.1">
    <property type="nucleotide sequence ID" value="NZ_CP035503.1"/>
</dbReference>
<dbReference type="KEGG" id="rhf:EUB48_08695"/>
<dbReference type="InterPro" id="IPR036942">
    <property type="entry name" value="Beta-barrel_TonB_sf"/>
</dbReference>
<evidence type="ECO:0000256" key="6">
    <source>
        <dbReference type="ARBA" id="ARBA00022729"/>
    </source>
</evidence>
<comment type="similarity">
    <text evidence="2 12 13">Belongs to the TonB-dependent receptor family.</text>
</comment>
<evidence type="ECO:0000313" key="18">
    <source>
        <dbReference type="EMBL" id="QDL37343.1"/>
    </source>
</evidence>
<dbReference type="Gene3D" id="2.40.170.20">
    <property type="entry name" value="TonB-dependent receptor, beta-barrel domain"/>
    <property type="match status" value="1"/>
</dbReference>
<evidence type="ECO:0000313" key="19">
    <source>
        <dbReference type="Proteomes" id="UP000316798"/>
    </source>
</evidence>